<dbReference type="RefSeq" id="WP_200808727.1">
    <property type="nucleotide sequence ID" value="NZ_FWZX01000055.1"/>
</dbReference>
<dbReference type="GO" id="GO:0032993">
    <property type="term" value="C:protein-DNA complex"/>
    <property type="evidence" value="ECO:0007669"/>
    <property type="project" value="TreeGrafter"/>
</dbReference>
<dbReference type="InterPro" id="IPR039420">
    <property type="entry name" value="WalR-like"/>
</dbReference>
<keyword evidence="7" id="KW-0804">Transcription</keyword>
<keyword evidence="2" id="KW-0963">Cytoplasm</keyword>
<dbReference type="EMBL" id="FWZX01000055">
    <property type="protein sequence ID" value="SMF84333.1"/>
    <property type="molecule type" value="Genomic_DNA"/>
</dbReference>
<feature type="modified residue" description="4-aspartylphosphate" evidence="8">
    <location>
        <position position="53"/>
    </location>
</feature>
<keyword evidence="4" id="KW-0902">Two-component regulatory system</keyword>
<reference evidence="12 13" key="1">
    <citation type="submission" date="2017-04" db="EMBL/GenBank/DDBJ databases">
        <authorList>
            <person name="Afonso C.L."/>
            <person name="Miller P.J."/>
            <person name="Scott M.A."/>
            <person name="Spackman E."/>
            <person name="Goraichik I."/>
            <person name="Dimitrov K.M."/>
            <person name="Suarez D.L."/>
            <person name="Swayne D.E."/>
        </authorList>
    </citation>
    <scope>NUCLEOTIDE SEQUENCE [LARGE SCALE GENOMIC DNA]</scope>
    <source>
        <strain evidence="12 13">USBA 355</strain>
    </source>
</reference>
<dbReference type="AlphaFoldDB" id="A0A1Y6CZ95"/>
<dbReference type="InterPro" id="IPR001789">
    <property type="entry name" value="Sig_transdc_resp-reg_receiver"/>
</dbReference>
<evidence type="ECO:0000256" key="2">
    <source>
        <dbReference type="ARBA" id="ARBA00022490"/>
    </source>
</evidence>
<dbReference type="GO" id="GO:0042802">
    <property type="term" value="F:identical protein binding"/>
    <property type="evidence" value="ECO:0007669"/>
    <property type="project" value="UniProtKB-ARBA"/>
</dbReference>
<dbReference type="PROSITE" id="PS51755">
    <property type="entry name" value="OMPR_PHOB"/>
    <property type="match status" value="1"/>
</dbReference>
<dbReference type="PANTHER" id="PTHR48111">
    <property type="entry name" value="REGULATOR OF RPOS"/>
    <property type="match status" value="1"/>
</dbReference>
<dbReference type="Pfam" id="PF00072">
    <property type="entry name" value="Response_reg"/>
    <property type="match status" value="1"/>
</dbReference>
<dbReference type="SMART" id="SM00862">
    <property type="entry name" value="Trans_reg_C"/>
    <property type="match status" value="1"/>
</dbReference>
<dbReference type="CDD" id="cd00383">
    <property type="entry name" value="trans_reg_C"/>
    <property type="match status" value="1"/>
</dbReference>
<dbReference type="GO" id="GO:0005829">
    <property type="term" value="C:cytosol"/>
    <property type="evidence" value="ECO:0007669"/>
    <property type="project" value="TreeGrafter"/>
</dbReference>
<protein>
    <submittedName>
        <fullName evidence="12">Two component transcriptional regulator, winged helix family</fullName>
    </submittedName>
</protein>
<sequence>MATRILVVDDEQQIRRFLRVALEAHGFAVLEAQRGTEAVGLCATEQPELVILDLGLPDLDGKEVVGRIREWSSVPILVLSVRQAEAEKVAALDAGANDYVVKPFGIAELLARVRALLRRVPGTGEGGEPAELRVGDLVVDLARHSASLAGEPLHLTRKEFELLRLLARHAGRIVTHGQLLREVWGPAHEADTQYLRVFVGRLRQKLGDDPARPSYLLNEPGVGYRLLTPEER</sequence>
<keyword evidence="6 9" id="KW-0238">DNA-binding</keyword>
<feature type="DNA-binding region" description="OmpR/PhoB-type" evidence="9">
    <location>
        <begin position="129"/>
        <end position="228"/>
    </location>
</feature>
<evidence type="ECO:0000259" key="10">
    <source>
        <dbReference type="PROSITE" id="PS50110"/>
    </source>
</evidence>
<dbReference type="InterPro" id="IPR011006">
    <property type="entry name" value="CheY-like_superfamily"/>
</dbReference>
<feature type="domain" description="Response regulatory" evidence="10">
    <location>
        <begin position="4"/>
        <end position="117"/>
    </location>
</feature>
<keyword evidence="13" id="KW-1185">Reference proteome</keyword>
<dbReference type="FunFam" id="3.40.50.2300:FF:000021">
    <property type="entry name" value="Two-component system response regulator KdpE"/>
    <property type="match status" value="1"/>
</dbReference>
<evidence type="ECO:0000259" key="11">
    <source>
        <dbReference type="PROSITE" id="PS51755"/>
    </source>
</evidence>
<keyword evidence="3 8" id="KW-0597">Phosphoprotein</keyword>
<evidence type="ECO:0000256" key="6">
    <source>
        <dbReference type="ARBA" id="ARBA00023125"/>
    </source>
</evidence>
<dbReference type="GO" id="GO:0045893">
    <property type="term" value="P:positive regulation of DNA-templated transcription"/>
    <property type="evidence" value="ECO:0007669"/>
    <property type="project" value="UniProtKB-ARBA"/>
</dbReference>
<dbReference type="Gene3D" id="6.10.250.690">
    <property type="match status" value="1"/>
</dbReference>
<dbReference type="Pfam" id="PF00486">
    <property type="entry name" value="Trans_reg_C"/>
    <property type="match status" value="1"/>
</dbReference>
<dbReference type="GO" id="GO:0000987">
    <property type="term" value="F:cis-regulatory region sequence-specific DNA binding"/>
    <property type="evidence" value="ECO:0007669"/>
    <property type="project" value="UniProtKB-ARBA"/>
</dbReference>
<keyword evidence="5" id="KW-0805">Transcription regulation</keyword>
<gene>
    <name evidence="12" type="ORF">SAMN05428998_1557</name>
</gene>
<dbReference type="InterPro" id="IPR001867">
    <property type="entry name" value="OmpR/PhoB-type_DNA-bd"/>
</dbReference>
<organism evidence="12 13">
    <name type="scientific">Tistlia consotensis USBA 355</name>
    <dbReference type="NCBI Taxonomy" id="560819"/>
    <lineage>
        <taxon>Bacteria</taxon>
        <taxon>Pseudomonadati</taxon>
        <taxon>Pseudomonadota</taxon>
        <taxon>Alphaproteobacteria</taxon>
        <taxon>Rhodospirillales</taxon>
        <taxon>Rhodovibrionaceae</taxon>
        <taxon>Tistlia</taxon>
    </lineage>
</organism>
<dbReference type="Gene3D" id="1.10.10.10">
    <property type="entry name" value="Winged helix-like DNA-binding domain superfamily/Winged helix DNA-binding domain"/>
    <property type="match status" value="1"/>
</dbReference>
<evidence type="ECO:0000256" key="3">
    <source>
        <dbReference type="ARBA" id="ARBA00022553"/>
    </source>
</evidence>
<name>A0A1Y6CZ95_9PROT</name>
<evidence type="ECO:0000256" key="7">
    <source>
        <dbReference type="ARBA" id="ARBA00023163"/>
    </source>
</evidence>
<accession>A0A1Y6CZ95</accession>
<evidence type="ECO:0000256" key="8">
    <source>
        <dbReference type="PROSITE-ProRule" id="PRU00169"/>
    </source>
</evidence>
<evidence type="ECO:0000313" key="13">
    <source>
        <dbReference type="Proteomes" id="UP000192917"/>
    </source>
</evidence>
<dbReference type="Proteomes" id="UP000192917">
    <property type="component" value="Unassembled WGS sequence"/>
</dbReference>
<comment type="subcellular location">
    <subcellularLocation>
        <location evidence="1">Cytoplasm</location>
    </subcellularLocation>
</comment>
<feature type="domain" description="OmpR/PhoB-type" evidence="11">
    <location>
        <begin position="129"/>
        <end position="228"/>
    </location>
</feature>
<evidence type="ECO:0000256" key="1">
    <source>
        <dbReference type="ARBA" id="ARBA00004496"/>
    </source>
</evidence>
<proteinExistence type="predicted"/>
<dbReference type="PANTHER" id="PTHR48111:SF50">
    <property type="entry name" value="KDP OPERON TRANSCRIPTIONAL REGULATORY PROTEIN KDPE"/>
    <property type="match status" value="1"/>
</dbReference>
<dbReference type="SMART" id="SM00448">
    <property type="entry name" value="REC"/>
    <property type="match status" value="1"/>
</dbReference>
<evidence type="ECO:0000313" key="12">
    <source>
        <dbReference type="EMBL" id="SMF84333.1"/>
    </source>
</evidence>
<evidence type="ECO:0000256" key="9">
    <source>
        <dbReference type="PROSITE-ProRule" id="PRU01091"/>
    </source>
</evidence>
<dbReference type="PROSITE" id="PS50110">
    <property type="entry name" value="RESPONSE_REGULATORY"/>
    <property type="match status" value="1"/>
</dbReference>
<dbReference type="CDD" id="cd17620">
    <property type="entry name" value="REC_OmpR_KdpE-like"/>
    <property type="match status" value="1"/>
</dbReference>
<dbReference type="SUPFAM" id="SSF52172">
    <property type="entry name" value="CheY-like"/>
    <property type="match status" value="1"/>
</dbReference>
<dbReference type="Gene3D" id="3.40.50.2300">
    <property type="match status" value="1"/>
</dbReference>
<dbReference type="InterPro" id="IPR036388">
    <property type="entry name" value="WH-like_DNA-bd_sf"/>
</dbReference>
<dbReference type="GO" id="GO:0000156">
    <property type="term" value="F:phosphorelay response regulator activity"/>
    <property type="evidence" value="ECO:0007669"/>
    <property type="project" value="TreeGrafter"/>
</dbReference>
<dbReference type="STRING" id="560819.SAMN05428998_1557"/>
<evidence type="ECO:0000256" key="4">
    <source>
        <dbReference type="ARBA" id="ARBA00023012"/>
    </source>
</evidence>
<evidence type="ECO:0000256" key="5">
    <source>
        <dbReference type="ARBA" id="ARBA00023015"/>
    </source>
</evidence>